<evidence type="ECO:0000313" key="1">
    <source>
        <dbReference type="EMBL" id="TVP40660.1"/>
    </source>
</evidence>
<protein>
    <submittedName>
        <fullName evidence="1">Uncharacterized protein</fullName>
    </submittedName>
</protein>
<dbReference type="Proteomes" id="UP000315289">
    <property type="component" value="Unassembled WGS sequence"/>
</dbReference>
<reference evidence="1 2" key="1">
    <citation type="journal article" date="2019" name="Front. Microbiol.">
        <title>Ammonia Oxidation by the Arctic Terrestrial Thaumarchaeote Candidatus Nitrosocosmicus arcticus Is Stimulated by Increasing Temperatures.</title>
        <authorList>
            <person name="Alves R.J.E."/>
            <person name="Kerou M."/>
            <person name="Zappe A."/>
            <person name="Bittner R."/>
            <person name="Abby S.S."/>
            <person name="Schmidt H.A."/>
            <person name="Pfeifer K."/>
            <person name="Schleper C."/>
        </authorList>
    </citation>
    <scope>NUCLEOTIDE SEQUENCE [LARGE SCALE GENOMIC DNA]</scope>
    <source>
        <strain evidence="1 2">Kfb</strain>
    </source>
</reference>
<dbReference type="AlphaFoldDB" id="A0A557SVM7"/>
<comment type="caution">
    <text evidence="1">The sequence shown here is derived from an EMBL/GenBank/DDBJ whole genome shotgun (WGS) entry which is preliminary data.</text>
</comment>
<sequence>MEDNQEFVFSYASSIQYGKRFTLIVNGSKSIGNTYIQKKFEALSFQHILKWFVMVSLIQER</sequence>
<keyword evidence="2" id="KW-1185">Reference proteome</keyword>
<proteinExistence type="predicted"/>
<gene>
    <name evidence="1" type="ORF">NARC_60047</name>
</gene>
<name>A0A557SVM7_9ARCH</name>
<evidence type="ECO:0000313" key="2">
    <source>
        <dbReference type="Proteomes" id="UP000315289"/>
    </source>
</evidence>
<accession>A0A557SVM7</accession>
<organism evidence="1 2">
    <name type="scientific">Candidatus Nitrosocosmicus arcticus</name>
    <dbReference type="NCBI Taxonomy" id="2035267"/>
    <lineage>
        <taxon>Archaea</taxon>
        <taxon>Nitrososphaerota</taxon>
        <taxon>Nitrososphaeria</taxon>
        <taxon>Nitrososphaerales</taxon>
        <taxon>Nitrososphaeraceae</taxon>
        <taxon>Candidatus Nitrosocosmicus</taxon>
    </lineage>
</organism>
<dbReference type="EMBL" id="VOAH01000006">
    <property type="protein sequence ID" value="TVP40660.1"/>
    <property type="molecule type" value="Genomic_DNA"/>
</dbReference>